<dbReference type="AlphaFoldDB" id="A0A4U1L2G1"/>
<dbReference type="PANTHER" id="PTHR24637">
    <property type="entry name" value="COLLAGEN"/>
    <property type="match status" value="1"/>
</dbReference>
<feature type="region of interest" description="Disordered" evidence="1">
    <location>
        <begin position="1"/>
        <end position="85"/>
    </location>
</feature>
<dbReference type="InterPro" id="IPR008160">
    <property type="entry name" value="Collagen"/>
</dbReference>
<accession>A0A4U1L2G1</accession>
<evidence type="ECO:0000256" key="1">
    <source>
        <dbReference type="SAM" id="MobiDB-lite"/>
    </source>
</evidence>
<gene>
    <name evidence="2" type="ORF">FBR43_05195</name>
</gene>
<proteinExistence type="predicted"/>
<name>A0A4U1L2G1_9SPHN</name>
<comment type="caution">
    <text evidence="2">The sequence shown here is derived from an EMBL/GenBank/DDBJ whole genome shotgun (WGS) entry which is preliminary data.</text>
</comment>
<keyword evidence="2" id="KW-0176">Collagen</keyword>
<protein>
    <submittedName>
        <fullName evidence="2">Collagen-like protein</fullName>
    </submittedName>
</protein>
<evidence type="ECO:0000313" key="3">
    <source>
        <dbReference type="Proteomes" id="UP000309138"/>
    </source>
</evidence>
<keyword evidence="3" id="KW-1185">Reference proteome</keyword>
<evidence type="ECO:0000313" key="2">
    <source>
        <dbReference type="EMBL" id="TKD50216.1"/>
    </source>
</evidence>
<dbReference type="PANTHER" id="PTHR24637:SF428">
    <property type="entry name" value="SCAVENGER RECEPTOR CLASS A MEMBER 3"/>
    <property type="match status" value="1"/>
</dbReference>
<dbReference type="OrthoDB" id="7519311at2"/>
<dbReference type="EMBL" id="SWKR01000002">
    <property type="protein sequence ID" value="TKD50216.1"/>
    <property type="molecule type" value="Genomic_DNA"/>
</dbReference>
<organism evidence="2 3">
    <name type="scientific">Sphingomonas baiyangensis</name>
    <dbReference type="NCBI Taxonomy" id="2572576"/>
    <lineage>
        <taxon>Bacteria</taxon>
        <taxon>Pseudomonadati</taxon>
        <taxon>Pseudomonadota</taxon>
        <taxon>Alphaproteobacteria</taxon>
        <taxon>Sphingomonadales</taxon>
        <taxon>Sphingomonadaceae</taxon>
        <taxon>Sphingomonas</taxon>
    </lineage>
</organism>
<feature type="compositionally biased region" description="Low complexity" evidence="1">
    <location>
        <begin position="17"/>
        <end position="68"/>
    </location>
</feature>
<sequence>MAVRAPGYGLPGAKGEAGATGPQGATGAQGMAGPQGATGPQGPAGERGPQGAAGAQGPAGPQGATGAASTVPGPQGPAGAKGDTGASSATLLGAVTLAQTALVSISAGVRRLSVTVPSAWGVSPGQNLLLFAVSLPNGSYATHDVIATAANTIEVGVTAPLLAIGAGYSINARLVRINT</sequence>
<reference evidence="2 3" key="1">
    <citation type="submission" date="2019-04" db="EMBL/GenBank/DDBJ databases">
        <authorList>
            <person name="Yang Y."/>
            <person name="Wei D."/>
        </authorList>
    </citation>
    <scope>NUCLEOTIDE SEQUENCE [LARGE SCALE GENOMIC DNA]</scope>
    <source>
        <strain evidence="2 3">L-1-4w-11</strain>
    </source>
</reference>
<dbReference type="Pfam" id="PF01391">
    <property type="entry name" value="Collagen"/>
    <property type="match status" value="1"/>
</dbReference>
<dbReference type="Proteomes" id="UP000309138">
    <property type="component" value="Unassembled WGS sequence"/>
</dbReference>